<name>A0AAN9A6D8_HALRR</name>
<proteinExistence type="predicted"/>
<feature type="region of interest" description="Disordered" evidence="1">
    <location>
        <begin position="1"/>
        <end position="25"/>
    </location>
</feature>
<sequence>MPPNSQGDEELPQSSSPPYLDHSQGGLASYPHHCLAPFPTFQRNFHVGQFSGYFQRVSRVPFGVFIAKTTVISFP</sequence>
<gene>
    <name evidence="2" type="ORF">SK128_000904</name>
</gene>
<evidence type="ECO:0000256" key="1">
    <source>
        <dbReference type="SAM" id="MobiDB-lite"/>
    </source>
</evidence>
<feature type="compositionally biased region" description="Polar residues" evidence="1">
    <location>
        <begin position="1"/>
        <end position="17"/>
    </location>
</feature>
<dbReference type="EMBL" id="JAXCGZ010004084">
    <property type="protein sequence ID" value="KAK7082311.1"/>
    <property type="molecule type" value="Genomic_DNA"/>
</dbReference>
<organism evidence="2 3">
    <name type="scientific">Halocaridina rubra</name>
    <name type="common">Hawaiian red shrimp</name>
    <dbReference type="NCBI Taxonomy" id="373956"/>
    <lineage>
        <taxon>Eukaryota</taxon>
        <taxon>Metazoa</taxon>
        <taxon>Ecdysozoa</taxon>
        <taxon>Arthropoda</taxon>
        <taxon>Crustacea</taxon>
        <taxon>Multicrustacea</taxon>
        <taxon>Malacostraca</taxon>
        <taxon>Eumalacostraca</taxon>
        <taxon>Eucarida</taxon>
        <taxon>Decapoda</taxon>
        <taxon>Pleocyemata</taxon>
        <taxon>Caridea</taxon>
        <taxon>Atyoidea</taxon>
        <taxon>Atyidae</taxon>
        <taxon>Halocaridina</taxon>
    </lineage>
</organism>
<reference evidence="2 3" key="1">
    <citation type="submission" date="2023-11" db="EMBL/GenBank/DDBJ databases">
        <title>Halocaridina rubra genome assembly.</title>
        <authorList>
            <person name="Smith C."/>
        </authorList>
    </citation>
    <scope>NUCLEOTIDE SEQUENCE [LARGE SCALE GENOMIC DNA]</scope>
    <source>
        <strain evidence="2">EP-1</strain>
        <tissue evidence="2">Whole</tissue>
    </source>
</reference>
<protein>
    <submittedName>
        <fullName evidence="2">Uncharacterized protein</fullName>
    </submittedName>
</protein>
<keyword evidence="3" id="KW-1185">Reference proteome</keyword>
<comment type="caution">
    <text evidence="2">The sequence shown here is derived from an EMBL/GenBank/DDBJ whole genome shotgun (WGS) entry which is preliminary data.</text>
</comment>
<evidence type="ECO:0000313" key="3">
    <source>
        <dbReference type="Proteomes" id="UP001381693"/>
    </source>
</evidence>
<evidence type="ECO:0000313" key="2">
    <source>
        <dbReference type="EMBL" id="KAK7082311.1"/>
    </source>
</evidence>
<dbReference type="Proteomes" id="UP001381693">
    <property type="component" value="Unassembled WGS sequence"/>
</dbReference>
<dbReference type="AlphaFoldDB" id="A0AAN9A6D8"/>
<accession>A0AAN9A6D8</accession>